<name>X1RQP9_9ZZZZ</name>
<organism evidence="1">
    <name type="scientific">marine sediment metagenome</name>
    <dbReference type="NCBI Taxonomy" id="412755"/>
    <lineage>
        <taxon>unclassified sequences</taxon>
        <taxon>metagenomes</taxon>
        <taxon>ecological metagenomes</taxon>
    </lineage>
</organism>
<feature type="non-terminal residue" evidence="1">
    <location>
        <position position="180"/>
    </location>
</feature>
<reference evidence="1" key="1">
    <citation type="journal article" date="2014" name="Front. Microbiol.">
        <title>High frequency of phylogenetically diverse reductive dehalogenase-homologous genes in deep subseafloor sedimentary metagenomes.</title>
        <authorList>
            <person name="Kawai M."/>
            <person name="Futagami T."/>
            <person name="Toyoda A."/>
            <person name="Takaki Y."/>
            <person name="Nishi S."/>
            <person name="Hori S."/>
            <person name="Arai W."/>
            <person name="Tsubouchi T."/>
            <person name="Morono Y."/>
            <person name="Uchiyama I."/>
            <person name="Ito T."/>
            <person name="Fujiyama A."/>
            <person name="Inagaki F."/>
            <person name="Takami H."/>
        </authorList>
    </citation>
    <scope>NUCLEOTIDE SEQUENCE</scope>
    <source>
        <strain evidence="1">Expedition CK06-06</strain>
    </source>
</reference>
<evidence type="ECO:0000313" key="1">
    <source>
        <dbReference type="EMBL" id="GAI65505.1"/>
    </source>
</evidence>
<sequence length="180" mass="20654">MKVEPIFSDNFLSHYLPDFRASSVTDIRGITLLIKSLVDELESGKIASMKEEEFKPRFSNAFFGDILGFNYGNSNKWQLREEKKSVVDETKSDAALGYFFMEKAKDDVRAVIEIKDAKTDLDEKQNRTNKQTPVEQAFGYASKMGGKCKWVIVSNIKEIRFYPSLDSSKCQVFFLKDLMN</sequence>
<evidence type="ECO:0008006" key="2">
    <source>
        <dbReference type="Google" id="ProtNLM"/>
    </source>
</evidence>
<comment type="caution">
    <text evidence="1">The sequence shown here is derived from an EMBL/GenBank/DDBJ whole genome shotgun (WGS) entry which is preliminary data.</text>
</comment>
<dbReference type="EMBL" id="BARW01001928">
    <property type="protein sequence ID" value="GAI65505.1"/>
    <property type="molecule type" value="Genomic_DNA"/>
</dbReference>
<proteinExistence type="predicted"/>
<protein>
    <recommendedName>
        <fullName evidence="2">Type I restriction enzyme R protein N-terminal domain-containing protein</fullName>
    </recommendedName>
</protein>
<dbReference type="AlphaFoldDB" id="X1RQP9"/>
<gene>
    <name evidence="1" type="ORF">S12H4_05724</name>
</gene>
<accession>X1RQP9</accession>